<evidence type="ECO:0000256" key="3">
    <source>
        <dbReference type="ARBA" id="ARBA00022691"/>
    </source>
</evidence>
<dbReference type="AlphaFoldDB" id="A0A4R1BLY2"/>
<keyword evidence="3" id="KW-0949">S-adenosyl-L-methionine</keyword>
<feature type="domain" description="O-methyltransferase C-terminal" evidence="5">
    <location>
        <begin position="152"/>
        <end position="293"/>
    </location>
</feature>
<keyword evidence="7" id="KW-1185">Reference proteome</keyword>
<gene>
    <name evidence="6" type="ORF">E0L93_05575</name>
</gene>
<dbReference type="GO" id="GO:0008171">
    <property type="term" value="F:O-methyltransferase activity"/>
    <property type="evidence" value="ECO:0007669"/>
    <property type="project" value="InterPro"/>
</dbReference>
<dbReference type="OrthoDB" id="582216at2"/>
<dbReference type="SUPFAM" id="SSF53335">
    <property type="entry name" value="S-adenosyl-L-methionine-dependent methyltransferases"/>
    <property type="match status" value="1"/>
</dbReference>
<evidence type="ECO:0000313" key="6">
    <source>
        <dbReference type="EMBL" id="TCJ18461.1"/>
    </source>
</evidence>
<evidence type="ECO:0000259" key="5">
    <source>
        <dbReference type="Pfam" id="PF00891"/>
    </source>
</evidence>
<dbReference type="EMBL" id="SKBU01000011">
    <property type="protein sequence ID" value="TCJ18461.1"/>
    <property type="molecule type" value="Genomic_DNA"/>
</dbReference>
<dbReference type="Pfam" id="PF00891">
    <property type="entry name" value="Methyltransf_2"/>
    <property type="match status" value="1"/>
</dbReference>
<keyword evidence="2 6" id="KW-0808">Transferase</keyword>
<evidence type="ECO:0000256" key="4">
    <source>
        <dbReference type="PIRSR" id="PIRSR005739-1"/>
    </source>
</evidence>
<evidence type="ECO:0000313" key="7">
    <source>
        <dbReference type="Proteomes" id="UP000295244"/>
    </source>
</evidence>
<dbReference type="InterPro" id="IPR016461">
    <property type="entry name" value="COMT-like"/>
</dbReference>
<dbReference type="PANTHER" id="PTHR43712">
    <property type="entry name" value="PUTATIVE (AFU_ORTHOLOGUE AFUA_4G14580)-RELATED"/>
    <property type="match status" value="1"/>
</dbReference>
<dbReference type="Proteomes" id="UP000295244">
    <property type="component" value="Unassembled WGS sequence"/>
</dbReference>
<dbReference type="PROSITE" id="PS51683">
    <property type="entry name" value="SAM_OMT_II"/>
    <property type="match status" value="1"/>
</dbReference>
<comment type="caution">
    <text evidence="6">The sequence shown here is derived from an EMBL/GenBank/DDBJ whole genome shotgun (WGS) entry which is preliminary data.</text>
</comment>
<feature type="active site" description="Proton acceptor" evidence="4">
    <location>
        <position position="224"/>
    </location>
</feature>
<sequence>MDYAELGWQEAVVLGCARQEGVLEALSGEPRAPEEVAGALGMDVRAVRTLLGALAEMEILDEEEGRFRLREEHRGPLLDRRHPEYAGGSVVHRFGMIRNWSRMPEVLRSGEPVRDNAAREEEDLDAFIFAMRRRAKEGAGAVAWELCSRLPENPRILDVGGGPGTYAEAFARRGAEVTVLDLPEVVELMREYLEAAGVRGAGGDFNESLPEGPFEAAYLGNVSHIYGPAENRALFRRVRGVLVPGGVICIRDFVRGVSRGAAMFAVNMLVHTRSGGTYSAEEYRSWLEEAGFEGFELAQAPAGEAHLIFARRA</sequence>
<dbReference type="SUPFAM" id="SSF46785">
    <property type="entry name" value="Winged helix' DNA-binding domain"/>
    <property type="match status" value="1"/>
</dbReference>
<accession>A0A4R1BLY2</accession>
<dbReference type="CDD" id="cd02440">
    <property type="entry name" value="AdoMet_MTases"/>
    <property type="match status" value="1"/>
</dbReference>
<dbReference type="InterPro" id="IPR036388">
    <property type="entry name" value="WH-like_DNA-bd_sf"/>
</dbReference>
<dbReference type="InterPro" id="IPR001077">
    <property type="entry name" value="COMT_C"/>
</dbReference>
<dbReference type="Gene3D" id="3.40.50.150">
    <property type="entry name" value="Vaccinia Virus protein VP39"/>
    <property type="match status" value="1"/>
</dbReference>
<proteinExistence type="predicted"/>
<dbReference type="GO" id="GO:0032259">
    <property type="term" value="P:methylation"/>
    <property type="evidence" value="ECO:0007669"/>
    <property type="project" value="UniProtKB-KW"/>
</dbReference>
<evidence type="ECO:0000256" key="2">
    <source>
        <dbReference type="ARBA" id="ARBA00022679"/>
    </source>
</evidence>
<dbReference type="InterPro" id="IPR036390">
    <property type="entry name" value="WH_DNA-bd_sf"/>
</dbReference>
<dbReference type="PANTHER" id="PTHR43712:SF2">
    <property type="entry name" value="O-METHYLTRANSFERASE CICE"/>
    <property type="match status" value="1"/>
</dbReference>
<organism evidence="6 7">
    <name type="scientific">Rubrobacter taiwanensis</name>
    <dbReference type="NCBI Taxonomy" id="185139"/>
    <lineage>
        <taxon>Bacteria</taxon>
        <taxon>Bacillati</taxon>
        <taxon>Actinomycetota</taxon>
        <taxon>Rubrobacteria</taxon>
        <taxon>Rubrobacterales</taxon>
        <taxon>Rubrobacteraceae</taxon>
        <taxon>Rubrobacter</taxon>
    </lineage>
</organism>
<dbReference type="RefSeq" id="WP_132689642.1">
    <property type="nucleotide sequence ID" value="NZ_SKBU01000011.1"/>
</dbReference>
<protein>
    <submittedName>
        <fullName evidence="6">Methyltransferase domain-containing protein</fullName>
    </submittedName>
</protein>
<name>A0A4R1BLY2_9ACTN</name>
<keyword evidence="1 6" id="KW-0489">Methyltransferase</keyword>
<reference evidence="6 7" key="1">
    <citation type="submission" date="2019-03" db="EMBL/GenBank/DDBJ databases">
        <title>Whole genome sequence of a novel Rubrobacter taiwanensis strain, isolated from Yellowstone National Park.</title>
        <authorList>
            <person name="Freed S."/>
            <person name="Ramaley R.F."/>
            <person name="Kyndt J.A."/>
        </authorList>
    </citation>
    <scope>NUCLEOTIDE SEQUENCE [LARGE SCALE GENOMIC DNA]</scope>
    <source>
        <strain evidence="6 7">Yellowstone</strain>
    </source>
</reference>
<dbReference type="Gene3D" id="1.10.10.10">
    <property type="entry name" value="Winged helix-like DNA-binding domain superfamily/Winged helix DNA-binding domain"/>
    <property type="match status" value="1"/>
</dbReference>
<dbReference type="InterPro" id="IPR029063">
    <property type="entry name" value="SAM-dependent_MTases_sf"/>
</dbReference>
<evidence type="ECO:0000256" key="1">
    <source>
        <dbReference type="ARBA" id="ARBA00022603"/>
    </source>
</evidence>